<organism evidence="1 2">
    <name type="scientific">Alkaliphilus peptidifermentans DSM 18978</name>
    <dbReference type="NCBI Taxonomy" id="1120976"/>
    <lineage>
        <taxon>Bacteria</taxon>
        <taxon>Bacillati</taxon>
        <taxon>Bacillota</taxon>
        <taxon>Clostridia</taxon>
        <taxon>Peptostreptococcales</taxon>
        <taxon>Natronincolaceae</taxon>
        <taxon>Alkaliphilus</taxon>
    </lineage>
</organism>
<dbReference type="OrthoDB" id="1936700at2"/>
<dbReference type="Proteomes" id="UP000198636">
    <property type="component" value="Unassembled WGS sequence"/>
</dbReference>
<reference evidence="1 2" key="1">
    <citation type="submission" date="2016-10" db="EMBL/GenBank/DDBJ databases">
        <authorList>
            <person name="de Groot N.N."/>
        </authorList>
    </citation>
    <scope>NUCLEOTIDE SEQUENCE [LARGE SCALE GENOMIC DNA]</scope>
    <source>
        <strain evidence="1 2">DSM 18978</strain>
    </source>
</reference>
<dbReference type="EMBL" id="FMUS01000001">
    <property type="protein sequence ID" value="SCX78322.1"/>
    <property type="molecule type" value="Genomic_DNA"/>
</dbReference>
<sequence>MVEEVKNIISKSDVNDKVEFTFIDLMEDDLSPYAAEKKVIDKGYQLPITFVAGKPAFSGKIDTNRLYMVLKKL</sequence>
<keyword evidence="2" id="KW-1185">Reference proteome</keyword>
<proteinExistence type="predicted"/>
<evidence type="ECO:0000313" key="1">
    <source>
        <dbReference type="EMBL" id="SCX78322.1"/>
    </source>
</evidence>
<accession>A0A1G5AKB2</accession>
<evidence type="ECO:0000313" key="2">
    <source>
        <dbReference type="Proteomes" id="UP000198636"/>
    </source>
</evidence>
<dbReference type="RefSeq" id="WP_091538874.1">
    <property type="nucleotide sequence ID" value="NZ_FMUS01000001.1"/>
</dbReference>
<gene>
    <name evidence="1" type="ORF">SAMN03080606_00175</name>
</gene>
<dbReference type="STRING" id="1120976.SAMN03080606_00175"/>
<protein>
    <submittedName>
        <fullName evidence="1">Uncharacterized protein</fullName>
    </submittedName>
</protein>
<name>A0A1G5AKB2_9FIRM</name>
<dbReference type="AlphaFoldDB" id="A0A1G5AKB2"/>